<evidence type="ECO:0000313" key="4">
    <source>
        <dbReference type="Proteomes" id="UP000308000"/>
    </source>
</evidence>
<evidence type="ECO:0000313" key="5">
    <source>
        <dbReference type="Proteomes" id="UP000536909"/>
    </source>
</evidence>
<dbReference type="AlphaFoldDB" id="A0AAJ5F4Y3"/>
<dbReference type="PANTHER" id="PTHR11076">
    <property type="entry name" value="DNA REPAIR POLYMERASE UMUC / TRANSFERASE FAMILY MEMBER"/>
    <property type="match status" value="1"/>
</dbReference>
<organism evidence="3 4">
    <name type="scientific">Deinococcus metallilatus</name>
    <dbReference type="NCBI Taxonomy" id="1211322"/>
    <lineage>
        <taxon>Bacteria</taxon>
        <taxon>Thermotogati</taxon>
        <taxon>Deinococcota</taxon>
        <taxon>Deinococci</taxon>
        <taxon>Deinococcales</taxon>
        <taxon>Deinococcaceae</taxon>
        <taxon>Deinococcus</taxon>
    </lineage>
</organism>
<dbReference type="GO" id="GO:0042276">
    <property type="term" value="P:error-prone translesion synthesis"/>
    <property type="evidence" value="ECO:0007669"/>
    <property type="project" value="TreeGrafter"/>
</dbReference>
<dbReference type="InterPro" id="IPR036775">
    <property type="entry name" value="DNA_pol_Y-fam_lit_finger_sf"/>
</dbReference>
<dbReference type="GO" id="GO:0003684">
    <property type="term" value="F:damaged DNA binding"/>
    <property type="evidence" value="ECO:0007669"/>
    <property type="project" value="InterPro"/>
</dbReference>
<dbReference type="EMBL" id="JACHFV010000002">
    <property type="protein sequence ID" value="MBB5293763.1"/>
    <property type="molecule type" value="Genomic_DNA"/>
</dbReference>
<feature type="domain" description="DNA polymerase Y-family little finger" evidence="1">
    <location>
        <begin position="35"/>
        <end position="115"/>
    </location>
</feature>
<name>A0AAJ5F4Y3_9DEIO</name>
<keyword evidence="5" id="KW-1185">Reference proteome</keyword>
<dbReference type="Proteomes" id="UP000308000">
    <property type="component" value="Unassembled WGS sequence"/>
</dbReference>
<dbReference type="GO" id="GO:0006281">
    <property type="term" value="P:DNA repair"/>
    <property type="evidence" value="ECO:0007669"/>
    <property type="project" value="InterPro"/>
</dbReference>
<gene>
    <name evidence="3" type="ORF">FCS05_03695</name>
    <name evidence="2" type="ORF">HNQ10_000576</name>
</gene>
<dbReference type="GO" id="GO:0005829">
    <property type="term" value="C:cytosol"/>
    <property type="evidence" value="ECO:0007669"/>
    <property type="project" value="TreeGrafter"/>
</dbReference>
<protein>
    <submittedName>
        <fullName evidence="2">Nucleotidyltransferase/DNA polymerase involved in DNA repair</fullName>
    </submittedName>
</protein>
<dbReference type="InterPro" id="IPR050116">
    <property type="entry name" value="DNA_polymerase-Y"/>
</dbReference>
<dbReference type="SUPFAM" id="SSF100879">
    <property type="entry name" value="Lesion bypass DNA polymerase (Y-family), little finger domain"/>
    <property type="match status" value="1"/>
</dbReference>
<dbReference type="Pfam" id="PF11799">
    <property type="entry name" value="IMS_C"/>
    <property type="match status" value="1"/>
</dbReference>
<comment type="caution">
    <text evidence="3">The sequence shown here is derived from an EMBL/GenBank/DDBJ whole genome shotgun (WGS) entry which is preliminary data.</text>
</comment>
<dbReference type="PANTHER" id="PTHR11076:SF33">
    <property type="entry name" value="DNA POLYMERASE KAPPA"/>
    <property type="match status" value="1"/>
</dbReference>
<evidence type="ECO:0000313" key="2">
    <source>
        <dbReference type="EMBL" id="MBB5293763.1"/>
    </source>
</evidence>
<reference evidence="2 5" key="2">
    <citation type="submission" date="2020-08" db="EMBL/GenBank/DDBJ databases">
        <title>Genomic Encyclopedia of Type Strains, Phase IV (KMG-IV): sequencing the most valuable type-strain genomes for metagenomic binning, comparative biology and taxonomic classification.</title>
        <authorList>
            <person name="Goeker M."/>
        </authorList>
    </citation>
    <scope>NUCLEOTIDE SEQUENCE [LARGE SCALE GENOMIC DNA]</scope>
    <source>
        <strain evidence="2 5">DSM 105434</strain>
    </source>
</reference>
<dbReference type="Proteomes" id="UP000536909">
    <property type="component" value="Unassembled WGS sequence"/>
</dbReference>
<dbReference type="GO" id="GO:0003887">
    <property type="term" value="F:DNA-directed DNA polymerase activity"/>
    <property type="evidence" value="ECO:0007669"/>
    <property type="project" value="TreeGrafter"/>
</dbReference>
<dbReference type="GO" id="GO:0009432">
    <property type="term" value="P:SOS response"/>
    <property type="evidence" value="ECO:0007669"/>
    <property type="project" value="TreeGrafter"/>
</dbReference>
<reference evidence="3 4" key="1">
    <citation type="submission" date="2019-04" db="EMBL/GenBank/DDBJ databases">
        <title>Deinococcus metalilatus MA1002 mutant No.5.</title>
        <authorList>
            <person name="Park W."/>
            <person name="Park C."/>
        </authorList>
    </citation>
    <scope>NUCLEOTIDE SEQUENCE [LARGE SCALE GENOMIC DNA]</scope>
    <source>
        <strain evidence="3 4">MA1002-m5</strain>
    </source>
</reference>
<evidence type="ECO:0000259" key="1">
    <source>
        <dbReference type="Pfam" id="PF11799"/>
    </source>
</evidence>
<dbReference type="Gene3D" id="3.30.1490.100">
    <property type="entry name" value="DNA polymerase, Y-family, little finger domain"/>
    <property type="match status" value="1"/>
</dbReference>
<proteinExistence type="predicted"/>
<evidence type="ECO:0000313" key="3">
    <source>
        <dbReference type="EMBL" id="TLK30868.1"/>
    </source>
</evidence>
<accession>A0AAJ5F4Y3</accession>
<dbReference type="RefSeq" id="WP_129117579.1">
    <property type="nucleotide sequence ID" value="NZ_BSUI01000040.1"/>
</dbReference>
<sequence>MSMHTFVRLSGSSPPRLCELARGVDERPVEVHREPQSIGVERTFDHDLSTREAVLAELPSLTAEVEARWSKRGYVGRTAVLKLSFEDGTTVTRHRTREQPFQGADELAQTVTEVLTPELLPGTGSGCWG</sequence>
<dbReference type="InterPro" id="IPR017961">
    <property type="entry name" value="DNA_pol_Y-fam_little_finger"/>
</dbReference>
<dbReference type="EMBL" id="VBRC01000002">
    <property type="protein sequence ID" value="TLK30868.1"/>
    <property type="molecule type" value="Genomic_DNA"/>
</dbReference>